<evidence type="ECO:0000313" key="2">
    <source>
        <dbReference type="EMBL" id="GAA4669402.1"/>
    </source>
</evidence>
<keyword evidence="3" id="KW-1185">Reference proteome</keyword>
<dbReference type="PANTHER" id="PTHR38011">
    <property type="entry name" value="DIHYDROFOLATE REDUCTASE FAMILY PROTEIN (AFU_ORTHOLOGUE AFUA_8G06820)"/>
    <property type="match status" value="1"/>
</dbReference>
<dbReference type="EMBL" id="BAABIM010000001">
    <property type="protein sequence ID" value="GAA4669402.1"/>
    <property type="molecule type" value="Genomic_DNA"/>
</dbReference>
<name>A0ABP8VT46_9ACTN</name>
<feature type="domain" description="Bacterial bifunctional deaminase-reductase C-terminal" evidence="1">
    <location>
        <begin position="4"/>
        <end position="180"/>
    </location>
</feature>
<accession>A0ABP8VT46</accession>
<dbReference type="Pfam" id="PF01872">
    <property type="entry name" value="RibD_C"/>
    <property type="match status" value="1"/>
</dbReference>
<dbReference type="PANTHER" id="PTHR38011:SF11">
    <property type="entry name" value="2,5-DIAMINO-6-RIBOSYLAMINO-4(3H)-PYRIMIDINONE 5'-PHOSPHATE REDUCTASE"/>
    <property type="match status" value="1"/>
</dbReference>
<dbReference type="Gene3D" id="3.40.430.10">
    <property type="entry name" value="Dihydrofolate Reductase, subunit A"/>
    <property type="match status" value="1"/>
</dbReference>
<sequence>MRTLAITQNITLDGRIEMLDDWFDGAAQGDAGHEEQLAENARQRQRADALLVGRRTFEDFRHSWRALADDATGISDYLDGVRKHVVSSTLDEADLDWAGSSVLRGDPVAAVQELKARPGGDIVCTGSIRLTHTLVAAGVVDEYRLFVYPVVQGRGQGLFPEGHSASGLRLTEARAFGNGVGYLRYRAG</sequence>
<gene>
    <name evidence="2" type="ORF">GCM10023226_02110</name>
</gene>
<protein>
    <submittedName>
        <fullName evidence="2">Dihydrofolate reductase family protein</fullName>
    </submittedName>
</protein>
<dbReference type="InterPro" id="IPR050765">
    <property type="entry name" value="Riboflavin_Biosynth_HTPR"/>
</dbReference>
<comment type="caution">
    <text evidence="2">The sequence shown here is derived from an EMBL/GenBank/DDBJ whole genome shotgun (WGS) entry which is preliminary data.</text>
</comment>
<dbReference type="InterPro" id="IPR002734">
    <property type="entry name" value="RibDG_C"/>
</dbReference>
<dbReference type="SUPFAM" id="SSF53597">
    <property type="entry name" value="Dihydrofolate reductase-like"/>
    <property type="match status" value="1"/>
</dbReference>
<reference evidence="3" key="1">
    <citation type="journal article" date="2019" name="Int. J. Syst. Evol. Microbiol.">
        <title>The Global Catalogue of Microorganisms (GCM) 10K type strain sequencing project: providing services to taxonomists for standard genome sequencing and annotation.</title>
        <authorList>
            <consortium name="The Broad Institute Genomics Platform"/>
            <consortium name="The Broad Institute Genome Sequencing Center for Infectious Disease"/>
            <person name="Wu L."/>
            <person name="Ma J."/>
        </authorList>
    </citation>
    <scope>NUCLEOTIDE SEQUENCE [LARGE SCALE GENOMIC DNA]</scope>
    <source>
        <strain evidence="3">JCM 18127</strain>
    </source>
</reference>
<dbReference type="RefSeq" id="WP_345262191.1">
    <property type="nucleotide sequence ID" value="NZ_BAABIM010000001.1"/>
</dbReference>
<evidence type="ECO:0000313" key="3">
    <source>
        <dbReference type="Proteomes" id="UP001500621"/>
    </source>
</evidence>
<evidence type="ECO:0000259" key="1">
    <source>
        <dbReference type="Pfam" id="PF01872"/>
    </source>
</evidence>
<dbReference type="InterPro" id="IPR024072">
    <property type="entry name" value="DHFR-like_dom_sf"/>
</dbReference>
<proteinExistence type="predicted"/>
<dbReference type="Proteomes" id="UP001500621">
    <property type="component" value="Unassembled WGS sequence"/>
</dbReference>
<organism evidence="2 3">
    <name type="scientific">Nocardioides nanhaiensis</name>
    <dbReference type="NCBI Taxonomy" id="1476871"/>
    <lineage>
        <taxon>Bacteria</taxon>
        <taxon>Bacillati</taxon>
        <taxon>Actinomycetota</taxon>
        <taxon>Actinomycetes</taxon>
        <taxon>Propionibacteriales</taxon>
        <taxon>Nocardioidaceae</taxon>
        <taxon>Nocardioides</taxon>
    </lineage>
</organism>